<dbReference type="SMART" id="SM00862">
    <property type="entry name" value="Trans_reg_C"/>
    <property type="match status" value="1"/>
</dbReference>
<evidence type="ECO:0000256" key="3">
    <source>
        <dbReference type="ARBA" id="ARBA00023125"/>
    </source>
</evidence>
<dbReference type="Gene3D" id="1.25.40.10">
    <property type="entry name" value="Tetratricopeptide repeat domain"/>
    <property type="match status" value="1"/>
</dbReference>
<reference evidence="7 8" key="1">
    <citation type="submission" date="2020-06" db="EMBL/GenBank/DDBJ databases">
        <title>Taxonomy, biology and ecology of Rhodococcus bacteria occurring in California pistachio and other woody hosts as revealed by genome sequence analyses.</title>
        <authorList>
            <person name="Gai Y."/>
            <person name="Riely B."/>
        </authorList>
    </citation>
    <scope>NUCLEOTIDE SEQUENCE [LARGE SCALE GENOMIC DNA]</scope>
    <source>
        <strain evidence="7 8">BP-284</strain>
    </source>
</reference>
<dbReference type="Gene3D" id="1.10.10.10">
    <property type="entry name" value="Winged helix-like DNA-binding domain superfamily/Winged helix DNA-binding domain"/>
    <property type="match status" value="1"/>
</dbReference>
<dbReference type="InterPro" id="IPR027417">
    <property type="entry name" value="P-loop_NTPase"/>
</dbReference>
<evidence type="ECO:0000313" key="8">
    <source>
        <dbReference type="Proteomes" id="UP001520140"/>
    </source>
</evidence>
<keyword evidence="4" id="KW-0804">Transcription</keyword>
<dbReference type="InterPro" id="IPR001867">
    <property type="entry name" value="OmpR/PhoB-type_DNA-bd"/>
</dbReference>
<feature type="DNA-binding region" description="OmpR/PhoB-type" evidence="5">
    <location>
        <begin position="1"/>
        <end position="106"/>
    </location>
</feature>
<accession>A0ABS7NUD5</accession>
<dbReference type="SUPFAM" id="SSF52540">
    <property type="entry name" value="P-loop containing nucleoside triphosphate hydrolases"/>
    <property type="match status" value="1"/>
</dbReference>
<keyword evidence="2" id="KW-0805">Transcription regulation</keyword>
<dbReference type="PROSITE" id="PS51755">
    <property type="entry name" value="OMPR_PHOB"/>
    <property type="match status" value="1"/>
</dbReference>
<evidence type="ECO:0000256" key="2">
    <source>
        <dbReference type="ARBA" id="ARBA00023015"/>
    </source>
</evidence>
<dbReference type="CDD" id="cd15831">
    <property type="entry name" value="BTAD"/>
    <property type="match status" value="1"/>
</dbReference>
<dbReference type="InterPro" id="IPR011990">
    <property type="entry name" value="TPR-like_helical_dom_sf"/>
</dbReference>
<comment type="caution">
    <text evidence="7">The sequence shown here is derived from an EMBL/GenBank/DDBJ whole genome shotgun (WGS) entry which is preliminary data.</text>
</comment>
<evidence type="ECO:0000256" key="1">
    <source>
        <dbReference type="ARBA" id="ARBA00005820"/>
    </source>
</evidence>
<evidence type="ECO:0000313" key="7">
    <source>
        <dbReference type="EMBL" id="MBY6321626.1"/>
    </source>
</evidence>
<dbReference type="Pfam" id="PF00486">
    <property type="entry name" value="Trans_reg_C"/>
    <property type="match status" value="1"/>
</dbReference>
<dbReference type="RefSeq" id="WP_069972886.1">
    <property type="nucleotide sequence ID" value="NZ_JABUKE010000027.1"/>
</dbReference>
<dbReference type="Pfam" id="PF03704">
    <property type="entry name" value="BTAD"/>
    <property type="match status" value="1"/>
</dbReference>
<dbReference type="InterPro" id="IPR051677">
    <property type="entry name" value="AfsR-DnrI-RedD_regulator"/>
</dbReference>
<dbReference type="InterPro" id="IPR041664">
    <property type="entry name" value="AAA_16"/>
</dbReference>
<comment type="similarity">
    <text evidence="1">Belongs to the AfsR/DnrI/RedD regulatory family.</text>
</comment>
<keyword evidence="3 5" id="KW-0238">DNA-binding</keyword>
<dbReference type="PANTHER" id="PTHR35807">
    <property type="entry name" value="TRANSCRIPTIONAL REGULATOR REDD-RELATED"/>
    <property type="match status" value="1"/>
</dbReference>
<gene>
    <name evidence="7" type="ORF">HQ605_12385</name>
</gene>
<name>A0ABS7NUD5_9NOCA</name>
<keyword evidence="8" id="KW-1185">Reference proteome</keyword>
<dbReference type="SMART" id="SM01043">
    <property type="entry name" value="BTAD"/>
    <property type="match status" value="1"/>
</dbReference>
<protein>
    <submittedName>
        <fullName evidence="7">Winged helix-turn-helix domain-containing protein</fullName>
    </submittedName>
</protein>
<proteinExistence type="inferred from homology"/>
<dbReference type="InterPro" id="IPR036388">
    <property type="entry name" value="WH-like_DNA-bd_sf"/>
</dbReference>
<dbReference type="EMBL" id="JABUKG010000012">
    <property type="protein sequence ID" value="MBY6321626.1"/>
    <property type="molecule type" value="Genomic_DNA"/>
</dbReference>
<dbReference type="Gene3D" id="3.40.50.300">
    <property type="entry name" value="P-loop containing nucleotide triphosphate hydrolases"/>
    <property type="match status" value="1"/>
</dbReference>
<organism evidence="7 8">
    <name type="scientific">Rhodococcoides kroppenstedtii</name>
    <dbReference type="NCBI Taxonomy" id="293050"/>
    <lineage>
        <taxon>Bacteria</taxon>
        <taxon>Bacillati</taxon>
        <taxon>Actinomycetota</taxon>
        <taxon>Actinomycetes</taxon>
        <taxon>Mycobacteriales</taxon>
        <taxon>Nocardiaceae</taxon>
        <taxon>Rhodococcoides</taxon>
    </lineage>
</organism>
<dbReference type="InterPro" id="IPR016032">
    <property type="entry name" value="Sig_transdc_resp-reg_C-effctor"/>
</dbReference>
<feature type="domain" description="OmpR/PhoB-type" evidence="6">
    <location>
        <begin position="1"/>
        <end position="106"/>
    </location>
</feature>
<sequence>MNDRPTPPRVTVSVLGPLTATVDGRAVNLGGRGQRAVLARLASAGGRVVSTDLLVDDLWAGNPPPKALAALQVHVSNLRRLLEPNRAPRTPATVLVSRAPGYALALPADALDARAAEDVVRRAARGDAGAIDALDMLLDDWSGEAYPEFVDTDWGRAESDRLRDLHDHAVELRAHMLLADGRADRAIGDLTALVRTRPARERASGLLALALYRAGRQAEALDELRRIRRYLADELGVDPSPELRAVEHEVRTHGAPVVVSPVTRPAHTVPTAPPEPAEPAEPVAPAVVARPETDDVLATADAAVAAASPHLVWIVGDAGAGKTTTTRDVADRLTARGWRTARGRCPEVDGAPPAWPRIEILRALGVTPPTSVAPFTVAESVCRTCSTAPVLVILDDVHRADEPTLQVLRQVCGTAVGALVVAATYRPDEVTGDLLAARAALASVPGTTVHLSGVGRAGVAAIAALAGSPDLDEDVLSRLHARTGGNPLYVREFAGLIRSEGTAALSVSVPPSVRDVIRRRLDRLPDRTAVMLRRAAILGREADLTVLAATAGDQEDDVLDALEPAVLTGVLTETSSDRVGFTHDLVREVVYESVPRIRRARAHRAALTVLADVTPDDTAALAHHAVHADTAESVPFLIRGAREAERQFGFRDADGLWAAAERWLRESDATDLLDVLVGRVGTLARLGDVVAAREARRQAVSLAEATGDDDALFRAATSWTAPVIWTIRTSVEIDTAIVDPLRRLAASELPTPAHRALVASALAFELEGTFGDASADREADDAAVSARRWARESDDPAVLARACTAFGYIAFGPDHVDERVANADELAGAAAAIGDDGFAAVAHYQRFLAAAAAVDLRGARSAAEAATARAAGHQLAQMLGVLAVYDALVDVLAGRYDEARARYDVVTETLRTQGAASAEWIATLGRIGHGVAVGDLGEMVDELAAIESVRPQSVRFVYVVALLDAGEEDRARAQWRTAAPYPRNYYWLAMTTFRARAAARLGDSVVMAETAGQLQPFADAVAGLDSGSLYAGPVAAALAEIADRQSDAEAAARWRAVASDTLRRVREQLDASE</sequence>
<dbReference type="InterPro" id="IPR005158">
    <property type="entry name" value="BTAD"/>
</dbReference>
<evidence type="ECO:0000256" key="5">
    <source>
        <dbReference type="PROSITE-ProRule" id="PRU01091"/>
    </source>
</evidence>
<dbReference type="Pfam" id="PF13191">
    <property type="entry name" value="AAA_16"/>
    <property type="match status" value="1"/>
</dbReference>
<dbReference type="SUPFAM" id="SSF48452">
    <property type="entry name" value="TPR-like"/>
    <property type="match status" value="1"/>
</dbReference>
<dbReference type="Proteomes" id="UP001520140">
    <property type="component" value="Unassembled WGS sequence"/>
</dbReference>
<evidence type="ECO:0000256" key="4">
    <source>
        <dbReference type="ARBA" id="ARBA00023163"/>
    </source>
</evidence>
<dbReference type="PANTHER" id="PTHR35807:SF1">
    <property type="entry name" value="TRANSCRIPTIONAL REGULATOR REDD"/>
    <property type="match status" value="1"/>
</dbReference>
<dbReference type="SUPFAM" id="SSF46894">
    <property type="entry name" value="C-terminal effector domain of the bipartite response regulators"/>
    <property type="match status" value="1"/>
</dbReference>
<evidence type="ECO:0000259" key="6">
    <source>
        <dbReference type="PROSITE" id="PS51755"/>
    </source>
</evidence>